<evidence type="ECO:0000256" key="2">
    <source>
        <dbReference type="ARBA" id="ARBA00022448"/>
    </source>
</evidence>
<feature type="domain" description="ABC transporter" evidence="11">
    <location>
        <begin position="598"/>
        <end position="826"/>
    </location>
</feature>
<evidence type="ECO:0000256" key="1">
    <source>
        <dbReference type="ARBA" id="ARBA00004128"/>
    </source>
</evidence>
<dbReference type="OrthoDB" id="6500128at2759"/>
<feature type="transmembrane region" description="Helical" evidence="10">
    <location>
        <begin position="542"/>
        <end position="567"/>
    </location>
</feature>
<keyword evidence="5" id="KW-0547">Nucleotide-binding</keyword>
<evidence type="ECO:0000256" key="9">
    <source>
        <dbReference type="SAM" id="MobiDB-lite"/>
    </source>
</evidence>
<dbReference type="InterPro" id="IPR017871">
    <property type="entry name" value="ABC_transporter-like_CS"/>
</dbReference>
<feature type="transmembrane region" description="Helical" evidence="10">
    <location>
        <begin position="502"/>
        <end position="530"/>
    </location>
</feature>
<dbReference type="Pfam" id="PF00005">
    <property type="entry name" value="ABC_tran"/>
    <property type="match status" value="1"/>
</dbReference>
<evidence type="ECO:0000256" key="10">
    <source>
        <dbReference type="SAM" id="Phobius"/>
    </source>
</evidence>
<evidence type="ECO:0000256" key="5">
    <source>
        <dbReference type="ARBA" id="ARBA00022741"/>
    </source>
</evidence>
<proteinExistence type="predicted"/>
<dbReference type="Gene3D" id="3.40.50.300">
    <property type="entry name" value="P-loop containing nucleotide triphosphate hydrolases"/>
    <property type="match status" value="1"/>
</dbReference>
<dbReference type="InterPro" id="IPR003439">
    <property type="entry name" value="ABC_transporter-like_ATP-bd"/>
</dbReference>
<keyword evidence="14" id="KW-1185">Reference proteome</keyword>
<evidence type="ECO:0000256" key="4">
    <source>
        <dbReference type="ARBA" id="ARBA00022737"/>
    </source>
</evidence>
<accession>A0A4U5N2G7</accession>
<dbReference type="PROSITE" id="PS00211">
    <property type="entry name" value="ABC_TRANSPORTER_1"/>
    <property type="match status" value="1"/>
</dbReference>
<feature type="region of interest" description="Disordered" evidence="9">
    <location>
        <begin position="871"/>
        <end position="899"/>
    </location>
</feature>
<dbReference type="FunFam" id="1.20.1560.10:FF:000006">
    <property type="entry name" value="ATP-binding cassette, sub-family C (CFTR/MRP), member 9"/>
    <property type="match status" value="1"/>
</dbReference>
<feature type="transmembrane region" description="Helical" evidence="10">
    <location>
        <begin position="325"/>
        <end position="345"/>
    </location>
</feature>
<dbReference type="InterPro" id="IPR003593">
    <property type="entry name" value="AAA+_ATPase"/>
</dbReference>
<name>A0A4U5N2G7_STECR</name>
<evidence type="ECO:0000313" key="13">
    <source>
        <dbReference type="EMBL" id="TKR76292.1"/>
    </source>
</evidence>
<keyword evidence="6" id="KW-0067">ATP-binding</keyword>
<dbReference type="CDD" id="cd03250">
    <property type="entry name" value="ABCC_MRP_domain1"/>
    <property type="match status" value="1"/>
</dbReference>
<feature type="transmembrane region" description="Helical" evidence="10">
    <location>
        <begin position="157"/>
        <end position="175"/>
    </location>
</feature>
<dbReference type="GO" id="GO:0016887">
    <property type="term" value="F:ATP hydrolysis activity"/>
    <property type="evidence" value="ECO:0007669"/>
    <property type="project" value="InterPro"/>
</dbReference>
<feature type="transmembrane region" description="Helical" evidence="10">
    <location>
        <begin position="73"/>
        <end position="91"/>
    </location>
</feature>
<evidence type="ECO:0000256" key="6">
    <source>
        <dbReference type="ARBA" id="ARBA00022840"/>
    </source>
</evidence>
<feature type="transmembrane region" description="Helical" evidence="10">
    <location>
        <begin position="283"/>
        <end position="305"/>
    </location>
</feature>
<evidence type="ECO:0000256" key="7">
    <source>
        <dbReference type="ARBA" id="ARBA00022989"/>
    </source>
</evidence>
<dbReference type="FunFam" id="3.40.50.300:FF:000997">
    <property type="entry name" value="Multidrug resistance-associated protein 1"/>
    <property type="match status" value="1"/>
</dbReference>
<dbReference type="PROSITE" id="PS50893">
    <property type="entry name" value="ABC_TRANSPORTER_2"/>
    <property type="match status" value="1"/>
</dbReference>
<dbReference type="CDD" id="cd18595">
    <property type="entry name" value="ABC_6TM_MRP1_2_3_6_D1_like"/>
    <property type="match status" value="1"/>
</dbReference>
<keyword evidence="2" id="KW-0813">Transport</keyword>
<dbReference type="AlphaFoldDB" id="A0A4U5N2G7"/>
<keyword evidence="7 10" id="KW-1133">Transmembrane helix</keyword>
<feature type="compositionally biased region" description="Basic and acidic residues" evidence="9">
    <location>
        <begin position="871"/>
        <end position="888"/>
    </location>
</feature>
<dbReference type="SUPFAM" id="SSF52540">
    <property type="entry name" value="P-loop containing nucleoside triphosphate hydrolases"/>
    <property type="match status" value="1"/>
</dbReference>
<organism evidence="13 14">
    <name type="scientific">Steinernema carpocapsae</name>
    <name type="common">Entomopathogenic nematode</name>
    <dbReference type="NCBI Taxonomy" id="34508"/>
    <lineage>
        <taxon>Eukaryota</taxon>
        <taxon>Metazoa</taxon>
        <taxon>Ecdysozoa</taxon>
        <taxon>Nematoda</taxon>
        <taxon>Chromadorea</taxon>
        <taxon>Rhabditida</taxon>
        <taxon>Tylenchina</taxon>
        <taxon>Panagrolaimomorpha</taxon>
        <taxon>Strongyloidoidea</taxon>
        <taxon>Steinernematidae</taxon>
        <taxon>Steinernema</taxon>
    </lineage>
</organism>
<protein>
    <recommendedName>
        <fullName evidence="15">ABC transmembrane type-1 domain-containing protein</fullName>
    </recommendedName>
</protein>
<evidence type="ECO:0000259" key="11">
    <source>
        <dbReference type="PROSITE" id="PS50893"/>
    </source>
</evidence>
<dbReference type="InterPro" id="IPR036640">
    <property type="entry name" value="ABC1_TM_sf"/>
</dbReference>
<dbReference type="PANTHER" id="PTHR24223">
    <property type="entry name" value="ATP-BINDING CASSETTE SUB-FAMILY C"/>
    <property type="match status" value="1"/>
</dbReference>
<evidence type="ECO:0000313" key="14">
    <source>
        <dbReference type="Proteomes" id="UP000298663"/>
    </source>
</evidence>
<dbReference type="GO" id="GO:0005774">
    <property type="term" value="C:vacuolar membrane"/>
    <property type="evidence" value="ECO:0007669"/>
    <property type="project" value="UniProtKB-SubCell"/>
</dbReference>
<dbReference type="SUPFAM" id="SSF90123">
    <property type="entry name" value="ABC transporter transmembrane region"/>
    <property type="match status" value="1"/>
</dbReference>
<feature type="transmembrane region" description="Helical" evidence="10">
    <location>
        <begin position="97"/>
        <end position="114"/>
    </location>
</feature>
<feature type="transmembrane region" description="Helical" evidence="10">
    <location>
        <begin position="397"/>
        <end position="418"/>
    </location>
</feature>
<gene>
    <name evidence="13" type="ORF">L596_017451</name>
</gene>
<feature type="transmembrane region" description="Helical" evidence="10">
    <location>
        <begin position="915"/>
        <end position="934"/>
    </location>
</feature>
<comment type="subcellular location">
    <subcellularLocation>
        <location evidence="1">Vacuole membrane</location>
        <topology evidence="1">Multi-pass membrane protein</topology>
    </subcellularLocation>
</comment>
<dbReference type="Pfam" id="PF00664">
    <property type="entry name" value="ABC_membrane"/>
    <property type="match status" value="1"/>
</dbReference>
<sequence length="980" mass="109768">MMSTVFCAEDFEPSRHFNGSWAIPNASVCLQQTILHCFPAFFLFITFPVLIYRGAFAHNRLKTKLNALPILKIILAVLLLIDGIFLCFLGSSVSVAYPIIFVLSLLLLVFLSIFTCHNHVPSSAILFFYSALLFVCSIPEFRYYLELVIFEREKPKLRFVTSALFCSFSALYFFLNLFTDAQAESTQGLNKSSELVSSTLTQITYNWFTPLVKKGYGRPLVQEDLWNLNEKDTSKCVVSAFKKHWGKRSAEGREERSLDEEPLLERDRKEKSLVWAILKTYKLTFLGVSLLELVSDIILFVYPYLTGKVIAFVSDMDQPLWVGCSYALVLFLNMVVFSIVCRAYYYRLQVLSMNIGSTLVSEVFSKALRLSTDARNRRTVGEIVNLMSVDVDVVREFADSLSSAWSGPLCIVIGTWMLWDLIGWSAFCGFVIVAIFVPVNGYLVSISGKLTEKRMKIRDDRLKITNEVIGGIKVIKFNAWEKSMKAKIQDLRENELGYCGKIAILGCVLRGIWACIPLLITAVTFAVFIVSDPEHHILTPQVTFVALSLMQIIAYPMMDIAFIFTGFSKFIVSNKRLRSFLNDSEIESYVEKKEENSAEVISITGGSFFWDREGRMTLRGIDFSASKGELIAVVGAVGSGKSSFLSALLGEMNKELGEVTVSGSIAYVPQQAWIQNGTLQSNVIFGNVFEDGLYQKVISGCALEPDIAMLNSGDQTEIGEKGINLSGGQKQRISLARAVYAQKDIYLFDDPLSAVDSHVAKHLFENVISSGTGLLQTQTRILVTHGLHFLRHCDKIVVLKDGEISESGTYEHLLSSNGAFSEFIEEHIASKISGKRRTKSRDSDADEEIEEVLADLQDFDPHVRERVERQISEISQKSEKEENEKKAGEVPSDGRLTEEETVETGQVKLSVYAHYVQAVGVLIAFCFCLAYVASSGFRIAMNLWLIGATVRRRETGATSRIRRSAWESTLHSDSLKDCSE</sequence>
<evidence type="ECO:0008006" key="15">
    <source>
        <dbReference type="Google" id="ProtNLM"/>
    </source>
</evidence>
<dbReference type="PROSITE" id="PS50929">
    <property type="entry name" value="ABC_TM1F"/>
    <property type="match status" value="1"/>
</dbReference>
<dbReference type="GO" id="GO:0005524">
    <property type="term" value="F:ATP binding"/>
    <property type="evidence" value="ECO:0007669"/>
    <property type="project" value="UniProtKB-KW"/>
</dbReference>
<dbReference type="GO" id="GO:0140359">
    <property type="term" value="F:ABC-type transporter activity"/>
    <property type="evidence" value="ECO:0007669"/>
    <property type="project" value="InterPro"/>
</dbReference>
<keyword evidence="4" id="KW-0677">Repeat</keyword>
<dbReference type="Proteomes" id="UP000298663">
    <property type="component" value="Unassembled WGS sequence"/>
</dbReference>
<feature type="transmembrane region" description="Helical" evidence="10">
    <location>
        <begin position="424"/>
        <end position="446"/>
    </location>
</feature>
<feature type="transmembrane region" description="Helical" evidence="10">
    <location>
        <begin position="126"/>
        <end position="145"/>
    </location>
</feature>
<reference evidence="13 14" key="1">
    <citation type="journal article" date="2015" name="Genome Biol.">
        <title>Comparative genomics of Steinernema reveals deeply conserved gene regulatory networks.</title>
        <authorList>
            <person name="Dillman A.R."/>
            <person name="Macchietto M."/>
            <person name="Porter C.F."/>
            <person name="Rogers A."/>
            <person name="Williams B."/>
            <person name="Antoshechkin I."/>
            <person name="Lee M.M."/>
            <person name="Goodwin Z."/>
            <person name="Lu X."/>
            <person name="Lewis E.E."/>
            <person name="Goodrich-Blair H."/>
            <person name="Stock S.P."/>
            <person name="Adams B.J."/>
            <person name="Sternberg P.W."/>
            <person name="Mortazavi A."/>
        </authorList>
    </citation>
    <scope>NUCLEOTIDE SEQUENCE [LARGE SCALE GENOMIC DNA]</scope>
    <source>
        <strain evidence="13 14">ALL</strain>
    </source>
</reference>
<dbReference type="STRING" id="34508.A0A4U5N2G7"/>
<dbReference type="InterPro" id="IPR027417">
    <property type="entry name" value="P-loop_NTPase"/>
</dbReference>
<evidence type="ECO:0000256" key="8">
    <source>
        <dbReference type="ARBA" id="ARBA00023136"/>
    </source>
</evidence>
<evidence type="ECO:0000256" key="3">
    <source>
        <dbReference type="ARBA" id="ARBA00022692"/>
    </source>
</evidence>
<reference evidence="13 14" key="2">
    <citation type="journal article" date="2019" name="G3 (Bethesda)">
        <title>Hybrid Assembly of the Genome of the Entomopathogenic Nematode Steinernema carpocapsae Identifies the X-Chromosome.</title>
        <authorList>
            <person name="Serra L."/>
            <person name="Macchietto M."/>
            <person name="Macias-Munoz A."/>
            <person name="McGill C.J."/>
            <person name="Rodriguez I.M."/>
            <person name="Rodriguez B."/>
            <person name="Murad R."/>
            <person name="Mortazavi A."/>
        </authorList>
    </citation>
    <scope>NUCLEOTIDE SEQUENCE [LARGE SCALE GENOMIC DNA]</scope>
    <source>
        <strain evidence="13 14">ALL</strain>
    </source>
</reference>
<dbReference type="SMART" id="SM00382">
    <property type="entry name" value="AAA"/>
    <property type="match status" value="1"/>
</dbReference>
<evidence type="ECO:0000259" key="12">
    <source>
        <dbReference type="PROSITE" id="PS50929"/>
    </source>
</evidence>
<keyword evidence="3 10" id="KW-0812">Transmembrane</keyword>
<comment type="caution">
    <text evidence="13">The sequence shown here is derived from an EMBL/GenBank/DDBJ whole genome shotgun (WGS) entry which is preliminary data.</text>
</comment>
<feature type="domain" description="ABC transmembrane type-1" evidence="12">
    <location>
        <begin position="286"/>
        <end position="569"/>
    </location>
</feature>
<feature type="transmembrane region" description="Helical" evidence="10">
    <location>
        <begin position="33"/>
        <end position="52"/>
    </location>
</feature>
<dbReference type="InterPro" id="IPR050173">
    <property type="entry name" value="ABC_transporter_C-like"/>
</dbReference>
<dbReference type="PANTHER" id="PTHR24223:SF443">
    <property type="entry name" value="MULTIDRUG-RESISTANCE LIKE PROTEIN 1, ISOFORM I"/>
    <property type="match status" value="1"/>
</dbReference>
<keyword evidence="8 10" id="KW-0472">Membrane</keyword>
<dbReference type="EMBL" id="AZBU02000005">
    <property type="protein sequence ID" value="TKR76292.1"/>
    <property type="molecule type" value="Genomic_DNA"/>
</dbReference>
<dbReference type="Gene3D" id="1.20.1560.10">
    <property type="entry name" value="ABC transporter type 1, transmembrane domain"/>
    <property type="match status" value="1"/>
</dbReference>
<dbReference type="InterPro" id="IPR011527">
    <property type="entry name" value="ABC1_TM_dom"/>
</dbReference>